<evidence type="ECO:0000313" key="19">
    <source>
        <dbReference type="Proteomes" id="UP000193900"/>
    </source>
</evidence>
<feature type="binding site" evidence="14">
    <location>
        <position position="388"/>
    </location>
    <ligand>
        <name>substrate</name>
    </ligand>
</feature>
<dbReference type="PANTHER" id="PTHR11902:SF1">
    <property type="entry name" value="ENOLASE"/>
    <property type="match status" value="1"/>
</dbReference>
<dbReference type="AlphaFoldDB" id="A0A1Y5TAT8"/>
<feature type="active site" description="Proton donor" evidence="12 13">
    <location>
        <position position="205"/>
    </location>
</feature>
<comment type="catalytic activity">
    <reaction evidence="12">
        <text>(2R)-2-phosphoglycerate = phosphoenolpyruvate + H2O</text>
        <dbReference type="Rhea" id="RHEA:10164"/>
        <dbReference type="ChEBI" id="CHEBI:15377"/>
        <dbReference type="ChEBI" id="CHEBI:58289"/>
        <dbReference type="ChEBI" id="CHEBI:58702"/>
        <dbReference type="EC" id="4.2.1.11"/>
    </reaction>
</comment>
<dbReference type="InterPro" id="IPR036849">
    <property type="entry name" value="Enolase-like_C_sf"/>
</dbReference>
<dbReference type="GO" id="GO:0005576">
    <property type="term" value="C:extracellular region"/>
    <property type="evidence" value="ECO:0007669"/>
    <property type="project" value="UniProtKB-SubCell"/>
</dbReference>
<evidence type="ECO:0000256" key="3">
    <source>
        <dbReference type="ARBA" id="ARBA00012058"/>
    </source>
</evidence>
<evidence type="ECO:0000256" key="5">
    <source>
        <dbReference type="ARBA" id="ARBA00022490"/>
    </source>
</evidence>
<dbReference type="HAMAP" id="MF_00318">
    <property type="entry name" value="Enolase"/>
    <property type="match status" value="1"/>
</dbReference>
<dbReference type="SUPFAM" id="SSF51604">
    <property type="entry name" value="Enolase C-terminal domain-like"/>
    <property type="match status" value="1"/>
</dbReference>
<dbReference type="EC" id="4.2.1.11" evidence="3 12"/>
<keyword evidence="6 12" id="KW-0964">Secreted</keyword>
<evidence type="ECO:0000256" key="1">
    <source>
        <dbReference type="ARBA" id="ARBA00005031"/>
    </source>
</evidence>
<feature type="binding site" evidence="12">
    <location>
        <position position="366"/>
    </location>
    <ligand>
        <name>(2R)-2-phosphoglycerate</name>
        <dbReference type="ChEBI" id="CHEBI:58289"/>
    </ligand>
</feature>
<feature type="binding site" evidence="12 15">
    <location>
        <position position="285"/>
    </location>
    <ligand>
        <name>Mg(2+)</name>
        <dbReference type="ChEBI" id="CHEBI:18420"/>
    </ligand>
</feature>
<dbReference type="Gene3D" id="3.30.390.10">
    <property type="entry name" value="Enolase-like, N-terminal domain"/>
    <property type="match status" value="1"/>
</dbReference>
<dbReference type="FunFam" id="3.30.390.10:FF:000001">
    <property type="entry name" value="Enolase"/>
    <property type="match status" value="1"/>
</dbReference>
<dbReference type="RefSeq" id="WP_085879582.1">
    <property type="nucleotide sequence ID" value="NZ_FWFZ01000014.1"/>
</dbReference>
<feature type="binding site" evidence="12">
    <location>
        <position position="163"/>
    </location>
    <ligand>
        <name>(2R)-2-phosphoglycerate</name>
        <dbReference type="ChEBI" id="CHEBI:58289"/>
    </ligand>
</feature>
<dbReference type="InterPro" id="IPR020809">
    <property type="entry name" value="Enolase_CS"/>
</dbReference>
<evidence type="ECO:0000256" key="2">
    <source>
        <dbReference type="ARBA" id="ARBA00009604"/>
    </source>
</evidence>
<proteinExistence type="inferred from homology"/>
<keyword evidence="9 12" id="KW-0324">Glycolysis</keyword>
<dbReference type="Pfam" id="PF00113">
    <property type="entry name" value="Enolase_C"/>
    <property type="match status" value="1"/>
</dbReference>
<comment type="subcellular location">
    <subcellularLocation>
        <location evidence="12">Cytoplasm</location>
    </subcellularLocation>
    <subcellularLocation>
        <location evidence="12">Secreted</location>
    </subcellularLocation>
    <subcellularLocation>
        <location evidence="12">Cell surface</location>
    </subcellularLocation>
    <text evidence="12">Fractions of enolase are present in both the cytoplasm and on the cell surface.</text>
</comment>
<feature type="binding site" evidence="12 15">
    <location>
        <position position="312"/>
    </location>
    <ligand>
        <name>Mg(2+)</name>
        <dbReference type="ChEBI" id="CHEBI:18420"/>
    </ligand>
</feature>
<evidence type="ECO:0000256" key="13">
    <source>
        <dbReference type="PIRSR" id="PIRSR001400-1"/>
    </source>
</evidence>
<comment type="pathway">
    <text evidence="1 12">Carbohydrate degradation; glycolysis; pyruvate from D-glyceraldehyde 3-phosphate: step 4/5.</text>
</comment>
<comment type="cofactor">
    <cofactor evidence="15">
        <name>Mg(2+)</name>
        <dbReference type="ChEBI" id="CHEBI:18420"/>
    </cofactor>
    <text evidence="15">Mg(2+) is required for catalysis and for stabilizing the dimer.</text>
</comment>
<evidence type="ECO:0000256" key="7">
    <source>
        <dbReference type="ARBA" id="ARBA00022723"/>
    </source>
</evidence>
<evidence type="ECO:0000313" key="18">
    <source>
        <dbReference type="EMBL" id="SLN59876.1"/>
    </source>
</evidence>
<evidence type="ECO:0000256" key="10">
    <source>
        <dbReference type="ARBA" id="ARBA00023239"/>
    </source>
</evidence>
<dbReference type="GO" id="GO:0004634">
    <property type="term" value="F:phosphopyruvate hydratase activity"/>
    <property type="evidence" value="ECO:0007669"/>
    <property type="project" value="UniProtKB-UniRule"/>
</dbReference>
<feature type="domain" description="Enolase N-terminal" evidence="17">
    <location>
        <begin position="4"/>
        <end position="134"/>
    </location>
</feature>
<comment type="function">
    <text evidence="11 12">Catalyzes the reversible conversion of 2-phosphoglycerate (2-PG) into phosphoenolpyruvate (PEP). It is essential for the degradation of carbohydrates via glycolysis.</text>
</comment>
<comment type="cofactor">
    <cofactor evidence="12">
        <name>Mg(2+)</name>
        <dbReference type="ChEBI" id="CHEBI:18420"/>
    </cofactor>
    <text evidence="12">Binds a second Mg(2+) ion via substrate during catalysis.</text>
</comment>
<feature type="binding site" evidence="12">
    <location>
        <position position="388"/>
    </location>
    <ligand>
        <name>(2R)-2-phosphoglycerate</name>
        <dbReference type="ChEBI" id="CHEBI:58289"/>
    </ligand>
</feature>
<keyword evidence="5 12" id="KW-0963">Cytoplasm</keyword>
<dbReference type="SFLD" id="SFLDG00178">
    <property type="entry name" value="enolase"/>
    <property type="match status" value="1"/>
</dbReference>
<evidence type="ECO:0000256" key="15">
    <source>
        <dbReference type="PIRSR" id="PIRSR001400-3"/>
    </source>
</evidence>
<evidence type="ECO:0000256" key="6">
    <source>
        <dbReference type="ARBA" id="ARBA00022525"/>
    </source>
</evidence>
<dbReference type="EMBL" id="FWFZ01000014">
    <property type="protein sequence ID" value="SLN59876.1"/>
    <property type="molecule type" value="Genomic_DNA"/>
</dbReference>
<dbReference type="PROSITE" id="PS00164">
    <property type="entry name" value="ENOLASE"/>
    <property type="match status" value="1"/>
</dbReference>
<dbReference type="SFLD" id="SFLDF00002">
    <property type="entry name" value="enolase"/>
    <property type="match status" value="1"/>
</dbReference>
<dbReference type="InterPro" id="IPR029017">
    <property type="entry name" value="Enolase-like_N"/>
</dbReference>
<dbReference type="PANTHER" id="PTHR11902">
    <property type="entry name" value="ENOLASE"/>
    <property type="match status" value="1"/>
</dbReference>
<dbReference type="Proteomes" id="UP000193900">
    <property type="component" value="Unassembled WGS sequence"/>
</dbReference>
<feature type="domain" description="Enolase C-terminal TIM barrel" evidence="16">
    <location>
        <begin position="139"/>
        <end position="425"/>
    </location>
</feature>
<dbReference type="GO" id="GO:0000015">
    <property type="term" value="C:phosphopyruvate hydratase complex"/>
    <property type="evidence" value="ECO:0007669"/>
    <property type="project" value="InterPro"/>
</dbReference>
<feature type="binding site" evidence="14">
    <location>
        <begin position="364"/>
        <end position="367"/>
    </location>
    <ligand>
        <name>substrate</name>
    </ligand>
</feature>
<evidence type="ECO:0000256" key="9">
    <source>
        <dbReference type="ARBA" id="ARBA00023152"/>
    </source>
</evidence>
<organism evidence="18 19">
    <name type="scientific">Roseisalinus antarcticus</name>
    <dbReference type="NCBI Taxonomy" id="254357"/>
    <lineage>
        <taxon>Bacteria</taxon>
        <taxon>Pseudomonadati</taxon>
        <taxon>Pseudomonadota</taxon>
        <taxon>Alphaproteobacteria</taxon>
        <taxon>Rhodobacterales</taxon>
        <taxon>Roseobacteraceae</taxon>
        <taxon>Roseisalinus</taxon>
    </lineage>
</organism>
<dbReference type="Gene3D" id="3.20.20.120">
    <property type="entry name" value="Enolase-like C-terminal domain"/>
    <property type="match status" value="1"/>
</dbReference>
<dbReference type="InterPro" id="IPR020810">
    <property type="entry name" value="Enolase_C"/>
</dbReference>
<evidence type="ECO:0000256" key="11">
    <source>
        <dbReference type="ARBA" id="ARBA00045763"/>
    </source>
</evidence>
<dbReference type="UniPathway" id="UPA00109">
    <property type="reaction ID" value="UER00187"/>
</dbReference>
<dbReference type="SMART" id="SM01192">
    <property type="entry name" value="Enolase_C"/>
    <property type="match status" value="1"/>
</dbReference>
<dbReference type="GO" id="GO:0000287">
    <property type="term" value="F:magnesium ion binding"/>
    <property type="evidence" value="ECO:0007669"/>
    <property type="project" value="UniProtKB-UniRule"/>
</dbReference>
<feature type="active site" description="Proton acceptor" evidence="12 13">
    <location>
        <position position="337"/>
    </location>
</feature>
<dbReference type="SUPFAM" id="SSF54826">
    <property type="entry name" value="Enolase N-terminal domain-like"/>
    <property type="match status" value="1"/>
</dbReference>
<evidence type="ECO:0000256" key="8">
    <source>
        <dbReference type="ARBA" id="ARBA00022842"/>
    </source>
</evidence>
<dbReference type="GO" id="GO:0006096">
    <property type="term" value="P:glycolytic process"/>
    <property type="evidence" value="ECO:0007669"/>
    <property type="project" value="UniProtKB-UniRule"/>
</dbReference>
<comment type="similarity">
    <text evidence="2 12">Belongs to the enolase family.</text>
</comment>
<feature type="binding site" evidence="14">
    <location>
        <position position="285"/>
    </location>
    <ligand>
        <name>substrate</name>
    </ligand>
</feature>
<feature type="binding site" evidence="12 15">
    <location>
        <position position="242"/>
    </location>
    <ligand>
        <name>Mg(2+)</name>
        <dbReference type="ChEBI" id="CHEBI:18420"/>
    </ligand>
</feature>
<dbReference type="CDD" id="cd03313">
    <property type="entry name" value="enolase"/>
    <property type="match status" value="1"/>
</dbReference>
<dbReference type="NCBIfam" id="TIGR01060">
    <property type="entry name" value="eno"/>
    <property type="match status" value="1"/>
</dbReference>
<sequence>MSTIIDIHAREILDSRGNPTVEVDVTLEDGSMGRAAVPSGASTGAYEAVERRDGDKARYSGKGVREAVAAVNGEIAEAILGYDATEQVEIDMAMIELDGSDNKGRLGANAILGVSLATAKAAAEYCSQPLYRYVGGTSARVLPVPMMNIINGGEHADNPIDIQEFMIMPVAATSIAEAVRMGSEVFHTLKKALSEAGMSTGLGDEGGFAPELESTREALDFILRSIETAGYTPGKDIYLAMDCAATEYFKDGVYLMTGEGKKLSSDENVKYLEALVNDYPIISIEDGCSEDDWDGWVNLTEVLGKRIQLVGDDLFVTNPKRLQMGIDKGAGNSMLVKVNQIGSLTETLQAVEMAHRAGMTNVMSHRSGETEDATIADLAVATNCGQIKTGSLARSDRLAKYNQLIRIEEGLGSSAVYAGTSVLRG</sequence>
<reference evidence="18 19" key="1">
    <citation type="submission" date="2017-03" db="EMBL/GenBank/DDBJ databases">
        <authorList>
            <person name="Afonso C.L."/>
            <person name="Miller P.J."/>
            <person name="Scott M.A."/>
            <person name="Spackman E."/>
            <person name="Goraichik I."/>
            <person name="Dimitrov K.M."/>
            <person name="Suarez D.L."/>
            <person name="Swayne D.E."/>
        </authorList>
    </citation>
    <scope>NUCLEOTIDE SEQUENCE [LARGE SCALE GENOMIC DNA]</scope>
    <source>
        <strain evidence="18 19">CECT 7023</strain>
    </source>
</reference>
<keyword evidence="8 12" id="KW-0460">Magnesium</keyword>
<dbReference type="PRINTS" id="PR00148">
    <property type="entry name" value="ENOLASE"/>
</dbReference>
<dbReference type="InterPro" id="IPR020811">
    <property type="entry name" value="Enolase_N"/>
</dbReference>
<feature type="binding site" evidence="12">
    <location>
        <position position="367"/>
    </location>
    <ligand>
        <name>(2R)-2-phosphoglycerate</name>
        <dbReference type="ChEBI" id="CHEBI:58289"/>
    </ligand>
</feature>
<feature type="binding site" evidence="14">
    <location>
        <position position="164"/>
    </location>
    <ligand>
        <name>substrate</name>
    </ligand>
</feature>
<keyword evidence="7 12" id="KW-0479">Metal-binding</keyword>
<dbReference type="FunFam" id="3.20.20.120:FF:000001">
    <property type="entry name" value="Enolase"/>
    <property type="match status" value="1"/>
</dbReference>
<keyword evidence="19" id="KW-1185">Reference proteome</keyword>
<dbReference type="Pfam" id="PF03952">
    <property type="entry name" value="Enolase_N"/>
    <property type="match status" value="1"/>
</dbReference>
<evidence type="ECO:0000256" key="12">
    <source>
        <dbReference type="HAMAP-Rule" id="MF_00318"/>
    </source>
</evidence>
<dbReference type="SFLD" id="SFLDS00001">
    <property type="entry name" value="Enolase"/>
    <property type="match status" value="1"/>
</dbReference>
<dbReference type="GO" id="GO:0009986">
    <property type="term" value="C:cell surface"/>
    <property type="evidence" value="ECO:0007669"/>
    <property type="project" value="UniProtKB-SubCell"/>
</dbReference>
<feature type="binding site" evidence="14">
    <location>
        <position position="155"/>
    </location>
    <ligand>
        <name>substrate</name>
    </ligand>
</feature>
<gene>
    <name evidence="12 18" type="primary">eno</name>
    <name evidence="18" type="ORF">ROA7023_02756</name>
</gene>
<keyword evidence="10 12" id="KW-0456">Lyase</keyword>
<dbReference type="InterPro" id="IPR000941">
    <property type="entry name" value="Enolase"/>
</dbReference>
<name>A0A1Y5TAT8_9RHOB</name>
<evidence type="ECO:0000256" key="14">
    <source>
        <dbReference type="PIRSR" id="PIRSR001400-2"/>
    </source>
</evidence>
<feature type="binding site" evidence="14">
    <location>
        <position position="312"/>
    </location>
    <ligand>
        <name>substrate</name>
    </ligand>
</feature>
<dbReference type="SMART" id="SM01193">
    <property type="entry name" value="Enolase_N"/>
    <property type="match status" value="1"/>
</dbReference>
<dbReference type="PIRSF" id="PIRSF001400">
    <property type="entry name" value="Enolase"/>
    <property type="match status" value="1"/>
</dbReference>
<accession>A0A1Y5TAT8</accession>
<evidence type="ECO:0000259" key="17">
    <source>
        <dbReference type="SMART" id="SM01193"/>
    </source>
</evidence>
<dbReference type="OrthoDB" id="9804716at2"/>
<evidence type="ECO:0000256" key="4">
    <source>
        <dbReference type="ARBA" id="ARBA00017068"/>
    </source>
</evidence>
<protein>
    <recommendedName>
        <fullName evidence="4 12">Enolase</fullName>
        <ecNumber evidence="3 12">4.2.1.11</ecNumber>
    </recommendedName>
    <alternativeName>
        <fullName evidence="12">2-phospho-D-glycerate hydro-lyase</fullName>
    </alternativeName>
    <alternativeName>
        <fullName evidence="12">2-phosphoglycerate dehydratase</fullName>
    </alternativeName>
</protein>
<feature type="binding site" evidence="12">
    <location>
        <position position="337"/>
    </location>
    <ligand>
        <name>(2R)-2-phosphoglycerate</name>
        <dbReference type="ChEBI" id="CHEBI:58289"/>
    </ligand>
</feature>
<evidence type="ECO:0000259" key="16">
    <source>
        <dbReference type="SMART" id="SM01192"/>
    </source>
</evidence>